<protein>
    <submittedName>
        <fullName evidence="2">Uncharacterized protein</fullName>
    </submittedName>
</protein>
<accession>A0A507ZVJ4</accession>
<comment type="caution">
    <text evidence="2">The sequence shown here is derived from an EMBL/GenBank/DDBJ whole genome shotgun (WGS) entry which is preliminary data.</text>
</comment>
<sequence>MKNTAIILVLFTTLLLILTSLFVSVNLGFDWVFYTATIGQVVWFVTVYKVLTDHYSTNKKFNDWYEDRPLHESDKF</sequence>
<keyword evidence="1" id="KW-0812">Transmembrane</keyword>
<evidence type="ECO:0000256" key="1">
    <source>
        <dbReference type="SAM" id="Phobius"/>
    </source>
</evidence>
<feature type="transmembrane region" description="Helical" evidence="1">
    <location>
        <begin position="31"/>
        <end position="51"/>
    </location>
</feature>
<keyword evidence="1" id="KW-1133">Transmembrane helix</keyword>
<dbReference type="Proteomes" id="UP000317169">
    <property type="component" value="Unassembled WGS sequence"/>
</dbReference>
<gene>
    <name evidence="2" type="ORF">FKR84_04275</name>
</gene>
<keyword evidence="1" id="KW-0472">Membrane</keyword>
<evidence type="ECO:0000313" key="3">
    <source>
        <dbReference type="Proteomes" id="UP000317169"/>
    </source>
</evidence>
<feature type="transmembrane region" description="Helical" evidence="1">
    <location>
        <begin position="7"/>
        <end position="25"/>
    </location>
</feature>
<dbReference type="AlphaFoldDB" id="A0A507ZVJ4"/>
<dbReference type="EMBL" id="VIAR01000003">
    <property type="protein sequence ID" value="TQD39718.1"/>
    <property type="molecule type" value="Genomic_DNA"/>
</dbReference>
<organism evidence="2 3">
    <name type="scientific">Haloflavibacter putidus</name>
    <dbReference type="NCBI Taxonomy" id="2576776"/>
    <lineage>
        <taxon>Bacteria</taxon>
        <taxon>Pseudomonadati</taxon>
        <taxon>Bacteroidota</taxon>
        <taxon>Flavobacteriia</taxon>
        <taxon>Flavobacteriales</taxon>
        <taxon>Flavobacteriaceae</taxon>
        <taxon>Haloflavibacter</taxon>
    </lineage>
</organism>
<dbReference type="OrthoDB" id="1367298at2"/>
<reference evidence="2 3" key="1">
    <citation type="submission" date="2019-06" db="EMBL/GenBank/DDBJ databases">
        <title>Flavibacter putida gen. nov., sp. nov., a novel marine bacterium of the family Flavobacteriaceae isolated from coastal seawater.</title>
        <authorList>
            <person name="Feng X."/>
        </authorList>
    </citation>
    <scope>NUCLEOTIDE SEQUENCE [LARGE SCALE GENOMIC DNA]</scope>
    <source>
        <strain evidence="2 3">PLHSN227</strain>
    </source>
</reference>
<keyword evidence="3" id="KW-1185">Reference proteome</keyword>
<evidence type="ECO:0000313" key="2">
    <source>
        <dbReference type="EMBL" id="TQD39718.1"/>
    </source>
</evidence>
<name>A0A507ZVJ4_9FLAO</name>
<proteinExistence type="predicted"/>